<evidence type="ECO:0000256" key="11">
    <source>
        <dbReference type="ARBA" id="ARBA00023212"/>
    </source>
</evidence>
<gene>
    <name evidence="14" type="ORF">KXQ929_LOCUS46438</name>
</gene>
<evidence type="ECO:0000256" key="2">
    <source>
        <dbReference type="ARBA" id="ARBA00008887"/>
    </source>
</evidence>
<dbReference type="Gene3D" id="3.40.50.300">
    <property type="entry name" value="P-loop containing nucleotide triphosphate hydrolases"/>
    <property type="match status" value="1"/>
</dbReference>
<keyword evidence="6" id="KW-0067">ATP-binding</keyword>
<accession>A0A820J371</accession>
<dbReference type="FunFam" id="3.40.50.300:FF:002141">
    <property type="entry name" value="Dynein heavy chain"/>
    <property type="match status" value="1"/>
</dbReference>
<dbReference type="InterPro" id="IPR024317">
    <property type="entry name" value="Dynein_heavy_chain_D4_dom"/>
</dbReference>
<evidence type="ECO:0000313" key="15">
    <source>
        <dbReference type="Proteomes" id="UP000663868"/>
    </source>
</evidence>
<dbReference type="Proteomes" id="UP000663868">
    <property type="component" value="Unassembled WGS sequence"/>
</dbReference>
<dbReference type="EMBL" id="CAJOBB010015490">
    <property type="protein sequence ID" value="CAF4317513.1"/>
    <property type="molecule type" value="Genomic_DNA"/>
</dbReference>
<feature type="non-terminal residue" evidence="14">
    <location>
        <position position="289"/>
    </location>
</feature>
<evidence type="ECO:0000313" key="14">
    <source>
        <dbReference type="EMBL" id="CAF4317513.1"/>
    </source>
</evidence>
<evidence type="ECO:0000256" key="6">
    <source>
        <dbReference type="ARBA" id="ARBA00022840"/>
    </source>
</evidence>
<dbReference type="GO" id="GO:0005930">
    <property type="term" value="C:axoneme"/>
    <property type="evidence" value="ECO:0007669"/>
    <property type="project" value="UniProtKB-SubCell"/>
</dbReference>
<evidence type="ECO:0000256" key="5">
    <source>
        <dbReference type="ARBA" id="ARBA00022741"/>
    </source>
</evidence>
<evidence type="ECO:0000256" key="7">
    <source>
        <dbReference type="ARBA" id="ARBA00023017"/>
    </source>
</evidence>
<keyword evidence="11" id="KW-0206">Cytoskeleton</keyword>
<sequence>EIRDYEKLKIFLEQTLQRYNKTPLMLSMDLVMFHDAILNICRIVRILRRPRGNLLLLGIGGSGRQSLVRLAAFICDIALFQIEIGRRYGHTEFKEDLRRLLKLCSISNREVVFLFIDTQIIDTFFLEDINALLHTGEVPNLFRQEDIQEIRNQLSPTLNRQGILDTNVNTMQFFYNRVKSNLHMAICMSPFGETFRNYIRMYPALVNCTTIIYFSEWPHEALIDVAHHFLIKYNFELEDNETIHRTLANLCAFIHLSSKTLANKMKDELRREIYITPTNYLQFVRNYSR</sequence>
<dbReference type="GO" id="GO:0005874">
    <property type="term" value="C:microtubule"/>
    <property type="evidence" value="ECO:0007669"/>
    <property type="project" value="UniProtKB-KW"/>
</dbReference>
<keyword evidence="5" id="KW-0547">Nucleotide-binding</keyword>
<comment type="subcellular location">
    <subcellularLocation>
        <location evidence="1">Cytoplasm</location>
        <location evidence="1">Cytoskeleton</location>
        <location evidence="1">Cilium axoneme</location>
    </subcellularLocation>
</comment>
<dbReference type="GO" id="GO:0030286">
    <property type="term" value="C:dynein complex"/>
    <property type="evidence" value="ECO:0007669"/>
    <property type="project" value="UniProtKB-KW"/>
</dbReference>
<evidence type="ECO:0000256" key="10">
    <source>
        <dbReference type="ARBA" id="ARBA00023175"/>
    </source>
</evidence>
<dbReference type="InterPro" id="IPR027417">
    <property type="entry name" value="P-loop_NTPase"/>
</dbReference>
<comment type="caution">
    <text evidence="14">The sequence shown here is derived from an EMBL/GenBank/DDBJ whole genome shotgun (WGS) entry which is preliminary data.</text>
</comment>
<name>A0A820J371_9BILA</name>
<keyword evidence="7" id="KW-0243">Dynein</keyword>
<dbReference type="GO" id="GO:0005524">
    <property type="term" value="F:ATP binding"/>
    <property type="evidence" value="ECO:0007669"/>
    <property type="project" value="UniProtKB-KW"/>
</dbReference>
<dbReference type="Gene3D" id="1.20.920.30">
    <property type="match status" value="1"/>
</dbReference>
<evidence type="ECO:0000256" key="4">
    <source>
        <dbReference type="ARBA" id="ARBA00022701"/>
    </source>
</evidence>
<evidence type="ECO:0000256" key="12">
    <source>
        <dbReference type="ARBA" id="ARBA00023273"/>
    </source>
</evidence>
<dbReference type="GO" id="GO:0051959">
    <property type="term" value="F:dynein light intermediate chain binding"/>
    <property type="evidence" value="ECO:0007669"/>
    <property type="project" value="InterPro"/>
</dbReference>
<keyword evidence="3" id="KW-0963">Cytoplasm</keyword>
<organism evidence="14 15">
    <name type="scientific">Adineta steineri</name>
    <dbReference type="NCBI Taxonomy" id="433720"/>
    <lineage>
        <taxon>Eukaryota</taxon>
        <taxon>Metazoa</taxon>
        <taxon>Spiralia</taxon>
        <taxon>Gnathifera</taxon>
        <taxon>Rotifera</taxon>
        <taxon>Eurotatoria</taxon>
        <taxon>Bdelloidea</taxon>
        <taxon>Adinetida</taxon>
        <taxon>Adinetidae</taxon>
        <taxon>Adineta</taxon>
    </lineage>
</organism>
<reference evidence="14" key="1">
    <citation type="submission" date="2021-02" db="EMBL/GenBank/DDBJ databases">
        <authorList>
            <person name="Nowell W R."/>
        </authorList>
    </citation>
    <scope>NUCLEOTIDE SEQUENCE</scope>
</reference>
<keyword evidence="12" id="KW-0966">Cell projection</keyword>
<dbReference type="GO" id="GO:0007018">
    <property type="term" value="P:microtubule-based movement"/>
    <property type="evidence" value="ECO:0007669"/>
    <property type="project" value="InterPro"/>
</dbReference>
<dbReference type="SUPFAM" id="SSF52540">
    <property type="entry name" value="P-loop containing nucleoside triphosphate hydrolases"/>
    <property type="match status" value="1"/>
</dbReference>
<keyword evidence="9" id="KW-0969">Cilium</keyword>
<evidence type="ECO:0000256" key="8">
    <source>
        <dbReference type="ARBA" id="ARBA00023054"/>
    </source>
</evidence>
<proteinExistence type="inferred from homology"/>
<keyword evidence="4" id="KW-0493">Microtubule</keyword>
<dbReference type="Gene3D" id="1.20.920.20">
    <property type="match status" value="1"/>
</dbReference>
<evidence type="ECO:0000256" key="9">
    <source>
        <dbReference type="ARBA" id="ARBA00023069"/>
    </source>
</evidence>
<keyword evidence="8" id="KW-0175">Coiled coil</keyword>
<keyword evidence="10" id="KW-0505">Motor protein</keyword>
<feature type="non-terminal residue" evidence="14">
    <location>
        <position position="1"/>
    </location>
</feature>
<dbReference type="PANTHER" id="PTHR46961">
    <property type="entry name" value="DYNEIN HEAVY CHAIN 1, AXONEMAL-LIKE PROTEIN"/>
    <property type="match status" value="1"/>
</dbReference>
<feature type="domain" description="Dynein heavy chain AAA module D4" evidence="13">
    <location>
        <begin position="28"/>
        <end position="288"/>
    </location>
</feature>
<protein>
    <recommendedName>
        <fullName evidence="13">Dynein heavy chain AAA module D4 domain-containing protein</fullName>
    </recommendedName>
</protein>
<dbReference type="InterPro" id="IPR026983">
    <property type="entry name" value="DHC"/>
</dbReference>
<comment type="similarity">
    <text evidence="2">Belongs to the dynein heavy chain family.</text>
</comment>
<evidence type="ECO:0000256" key="1">
    <source>
        <dbReference type="ARBA" id="ARBA00004430"/>
    </source>
</evidence>
<evidence type="ECO:0000256" key="3">
    <source>
        <dbReference type="ARBA" id="ARBA00022490"/>
    </source>
</evidence>
<dbReference type="Pfam" id="PF12780">
    <property type="entry name" value="AAA_8"/>
    <property type="match status" value="1"/>
</dbReference>
<dbReference type="GO" id="GO:0045505">
    <property type="term" value="F:dynein intermediate chain binding"/>
    <property type="evidence" value="ECO:0007669"/>
    <property type="project" value="InterPro"/>
</dbReference>
<evidence type="ECO:0000259" key="13">
    <source>
        <dbReference type="Pfam" id="PF12780"/>
    </source>
</evidence>
<dbReference type="AlphaFoldDB" id="A0A820J371"/>